<sequence>MHGRFTFKDDSSFVFNDVFGMKNGSHETGSQHWVNSTIFCSISSTHPLESYLLFCSKELANFHRPKALWYPHDNVVALREQGKLPTQGPMKLIVKSLGGKGSKIQVDAEETISSVKAKASKKLDFKLPEVVKLFYLGKELEDHGSLASQNVQPNSLLHLVRTKIHLSPRAQKMPGEKKSLRPPGAFKKKSELSVKDGHVFLMEYCEERPLLLGNAGMGARLCTYYQKSAPDDQTGSLLRNGNSSLGHVIVLDPADKSPYLGDIKPGCSQSSLETNMYRAPVFPHKVPSTDYLLVRSAKGKLSIRRIDRVNVVGQQEPLMEVISPGSKALQTYMTNRLLVYMAREFRAFEKRHLLPCIRADELPGQFPYLSEAIIRKKLKEHANLQCSGFLAYVLNDSSIVFYTHLNASNAYAPFQKRPNGQWIWVKKRNFRIWSEDELREKVKPEDFNINTET</sequence>
<dbReference type="EMBL" id="PKMF04000335">
    <property type="protein sequence ID" value="KAK7837153.1"/>
    <property type="molecule type" value="Genomic_DNA"/>
</dbReference>
<dbReference type="Gene3D" id="3.10.20.90">
    <property type="entry name" value="Phosphatidylinositol 3-kinase Catalytic Subunit, Chain A, domain 1"/>
    <property type="match status" value="1"/>
</dbReference>
<comment type="subcellular location">
    <subcellularLocation>
        <location evidence="1">Nucleus</location>
    </subcellularLocation>
</comment>
<evidence type="ECO:0000313" key="5">
    <source>
        <dbReference type="Proteomes" id="UP000237347"/>
    </source>
</evidence>
<dbReference type="PANTHER" id="PTHR13900">
    <property type="entry name" value="TRANSCRIPTION INITIATION FACTOR TFIID"/>
    <property type="match status" value="1"/>
</dbReference>
<dbReference type="InterPro" id="IPR022591">
    <property type="entry name" value="TAF1_HAT_dom"/>
</dbReference>
<comment type="caution">
    <text evidence="4">The sequence shown here is derived from an EMBL/GenBank/DDBJ whole genome shotgun (WGS) entry which is preliminary data.</text>
</comment>
<name>A0AAW0KCQ9_QUESU</name>
<dbReference type="GO" id="GO:0005669">
    <property type="term" value="C:transcription factor TFIID complex"/>
    <property type="evidence" value="ECO:0007669"/>
    <property type="project" value="InterPro"/>
</dbReference>
<evidence type="ECO:0000256" key="1">
    <source>
        <dbReference type="ARBA" id="ARBA00004123"/>
    </source>
</evidence>
<dbReference type="GO" id="GO:0016251">
    <property type="term" value="F:RNA polymerase II general transcription initiation factor activity"/>
    <property type="evidence" value="ECO:0007669"/>
    <property type="project" value="InterPro"/>
</dbReference>
<dbReference type="Pfam" id="PF12157">
    <property type="entry name" value="DUF3591"/>
    <property type="match status" value="1"/>
</dbReference>
<dbReference type="FunFam" id="3.10.20.90:FF:000223">
    <property type="entry name" value="Transcription initiation factor TFIID subunit 1"/>
    <property type="match status" value="1"/>
</dbReference>
<protein>
    <submittedName>
        <fullName evidence="4">Transcription initiation factor tfiid subunit 1</fullName>
    </submittedName>
</protein>
<gene>
    <name evidence="4" type="primary">TAF1_1</name>
    <name evidence="4" type="ORF">CFP56_021622</name>
</gene>
<dbReference type="Pfam" id="PF00240">
    <property type="entry name" value="ubiquitin"/>
    <property type="match status" value="1"/>
</dbReference>
<dbReference type="GO" id="GO:0017025">
    <property type="term" value="F:TBP-class protein binding"/>
    <property type="evidence" value="ECO:0007669"/>
    <property type="project" value="InterPro"/>
</dbReference>
<dbReference type="SMART" id="SM00213">
    <property type="entry name" value="UBQ"/>
    <property type="match status" value="1"/>
</dbReference>
<dbReference type="AlphaFoldDB" id="A0AAW0KCQ9"/>
<organism evidence="4 5">
    <name type="scientific">Quercus suber</name>
    <name type="common">Cork oak</name>
    <dbReference type="NCBI Taxonomy" id="58331"/>
    <lineage>
        <taxon>Eukaryota</taxon>
        <taxon>Viridiplantae</taxon>
        <taxon>Streptophyta</taxon>
        <taxon>Embryophyta</taxon>
        <taxon>Tracheophyta</taxon>
        <taxon>Spermatophyta</taxon>
        <taxon>Magnoliopsida</taxon>
        <taxon>eudicotyledons</taxon>
        <taxon>Gunneridae</taxon>
        <taxon>Pentapetalae</taxon>
        <taxon>rosids</taxon>
        <taxon>fabids</taxon>
        <taxon>Fagales</taxon>
        <taxon>Fagaceae</taxon>
        <taxon>Quercus</taxon>
    </lineage>
</organism>
<dbReference type="CDD" id="cd17064">
    <property type="entry name" value="Ubl_TAFs_like"/>
    <property type="match status" value="1"/>
</dbReference>
<reference evidence="4 5" key="1">
    <citation type="journal article" date="2018" name="Sci. Data">
        <title>The draft genome sequence of cork oak.</title>
        <authorList>
            <person name="Ramos A.M."/>
            <person name="Usie A."/>
            <person name="Barbosa P."/>
            <person name="Barros P.M."/>
            <person name="Capote T."/>
            <person name="Chaves I."/>
            <person name="Simoes F."/>
            <person name="Abreu I."/>
            <person name="Carrasquinho I."/>
            <person name="Faro C."/>
            <person name="Guimaraes J.B."/>
            <person name="Mendonca D."/>
            <person name="Nobrega F."/>
            <person name="Rodrigues L."/>
            <person name="Saibo N.J.M."/>
            <person name="Varela M.C."/>
            <person name="Egas C."/>
            <person name="Matos J."/>
            <person name="Miguel C.M."/>
            <person name="Oliveira M.M."/>
            <person name="Ricardo C.P."/>
            <person name="Goncalves S."/>
        </authorList>
    </citation>
    <scope>NUCLEOTIDE SEQUENCE [LARGE SCALE GENOMIC DNA]</scope>
    <source>
        <strain evidence="5">cv. HL8</strain>
    </source>
</reference>
<feature type="domain" description="Ubiquitin-like" evidence="3">
    <location>
        <begin position="90"/>
        <end position="160"/>
    </location>
</feature>
<dbReference type="InterPro" id="IPR000626">
    <property type="entry name" value="Ubiquitin-like_dom"/>
</dbReference>
<dbReference type="InterPro" id="IPR040240">
    <property type="entry name" value="TAF1"/>
</dbReference>
<dbReference type="SUPFAM" id="SSF54236">
    <property type="entry name" value="Ubiquitin-like"/>
    <property type="match status" value="1"/>
</dbReference>
<dbReference type="PANTHER" id="PTHR13900:SF0">
    <property type="entry name" value="TRANSCRIPTION INITIATION FACTOR TFIID SUBUNIT 1"/>
    <property type="match status" value="1"/>
</dbReference>
<evidence type="ECO:0000256" key="2">
    <source>
        <dbReference type="ARBA" id="ARBA00023242"/>
    </source>
</evidence>
<keyword evidence="2" id="KW-0539">Nucleus</keyword>
<keyword evidence="5" id="KW-1185">Reference proteome</keyword>
<proteinExistence type="predicted"/>
<dbReference type="InterPro" id="IPR029071">
    <property type="entry name" value="Ubiquitin-like_domsf"/>
</dbReference>
<dbReference type="PROSITE" id="PS50053">
    <property type="entry name" value="UBIQUITIN_2"/>
    <property type="match status" value="1"/>
</dbReference>
<accession>A0AAW0KCQ9</accession>
<dbReference type="GO" id="GO:0004402">
    <property type="term" value="F:histone acetyltransferase activity"/>
    <property type="evidence" value="ECO:0007669"/>
    <property type="project" value="InterPro"/>
</dbReference>
<evidence type="ECO:0000259" key="3">
    <source>
        <dbReference type="PROSITE" id="PS50053"/>
    </source>
</evidence>
<dbReference type="Proteomes" id="UP000237347">
    <property type="component" value="Unassembled WGS sequence"/>
</dbReference>
<evidence type="ECO:0000313" key="4">
    <source>
        <dbReference type="EMBL" id="KAK7837153.1"/>
    </source>
</evidence>
<dbReference type="GO" id="GO:0051123">
    <property type="term" value="P:RNA polymerase II preinitiation complex assembly"/>
    <property type="evidence" value="ECO:0007669"/>
    <property type="project" value="TreeGrafter"/>
</dbReference>